<dbReference type="Gene3D" id="1.20.1280.50">
    <property type="match status" value="1"/>
</dbReference>
<comment type="caution">
    <text evidence="3">The sequence shown here is derived from an EMBL/GenBank/DDBJ whole genome shotgun (WGS) entry which is preliminary data.</text>
</comment>
<dbReference type="PROSITE" id="PS51450">
    <property type="entry name" value="LRR"/>
    <property type="match status" value="1"/>
</dbReference>
<dbReference type="AlphaFoldDB" id="A0AAW1NRD8"/>
<feature type="domain" description="F-box" evidence="2">
    <location>
        <begin position="8"/>
        <end position="57"/>
    </location>
</feature>
<dbReference type="Proteomes" id="UP001465755">
    <property type="component" value="Unassembled WGS sequence"/>
</dbReference>
<dbReference type="SUPFAM" id="SSF52047">
    <property type="entry name" value="RNI-like"/>
    <property type="match status" value="1"/>
</dbReference>
<dbReference type="InterPro" id="IPR001810">
    <property type="entry name" value="F-box_dom"/>
</dbReference>
<evidence type="ECO:0000259" key="2">
    <source>
        <dbReference type="PROSITE" id="PS50181"/>
    </source>
</evidence>
<dbReference type="GO" id="GO:0005930">
    <property type="term" value="C:axoneme"/>
    <property type="evidence" value="ECO:0007669"/>
    <property type="project" value="UniProtKB-SubCell"/>
</dbReference>
<dbReference type="InterPro" id="IPR036047">
    <property type="entry name" value="F-box-like_dom_sf"/>
</dbReference>
<protein>
    <recommendedName>
        <fullName evidence="2">F-box domain-containing protein</fullName>
    </recommendedName>
</protein>
<evidence type="ECO:0000313" key="4">
    <source>
        <dbReference type="Proteomes" id="UP001465755"/>
    </source>
</evidence>
<proteinExistence type="predicted"/>
<gene>
    <name evidence="3" type="ORF">WJX73_009430</name>
</gene>
<name>A0AAW1NRD8_9CHLO</name>
<dbReference type="Pfam" id="PF12937">
    <property type="entry name" value="F-box-like"/>
    <property type="match status" value="1"/>
</dbReference>
<evidence type="ECO:0000313" key="3">
    <source>
        <dbReference type="EMBL" id="KAK9791818.1"/>
    </source>
</evidence>
<dbReference type="EMBL" id="JALJOQ010000172">
    <property type="protein sequence ID" value="KAK9791818.1"/>
    <property type="molecule type" value="Genomic_DNA"/>
</dbReference>
<accession>A0AAW1NRD8</accession>
<dbReference type="Gene3D" id="3.80.10.10">
    <property type="entry name" value="Ribonuclease Inhibitor"/>
    <property type="match status" value="1"/>
</dbReference>
<evidence type="ECO:0000256" key="1">
    <source>
        <dbReference type="ARBA" id="ARBA00004430"/>
    </source>
</evidence>
<comment type="subcellular location">
    <subcellularLocation>
        <location evidence="1">Cytoplasm</location>
        <location evidence="1">Cytoskeleton</location>
        <location evidence="1">Cilium axoneme</location>
    </subcellularLocation>
</comment>
<dbReference type="PROSITE" id="PS50181">
    <property type="entry name" value="FBOX"/>
    <property type="match status" value="1"/>
</dbReference>
<dbReference type="SUPFAM" id="SSF81383">
    <property type="entry name" value="F-box domain"/>
    <property type="match status" value="1"/>
</dbReference>
<keyword evidence="4" id="KW-1185">Reference proteome</keyword>
<dbReference type="InterPro" id="IPR001611">
    <property type="entry name" value="Leu-rich_rpt"/>
</dbReference>
<reference evidence="3 4" key="1">
    <citation type="journal article" date="2024" name="Nat. Commun.">
        <title>Phylogenomics reveals the evolutionary origins of lichenization in chlorophyte algae.</title>
        <authorList>
            <person name="Puginier C."/>
            <person name="Libourel C."/>
            <person name="Otte J."/>
            <person name="Skaloud P."/>
            <person name="Haon M."/>
            <person name="Grisel S."/>
            <person name="Petersen M."/>
            <person name="Berrin J.G."/>
            <person name="Delaux P.M."/>
            <person name="Dal Grande F."/>
            <person name="Keller J."/>
        </authorList>
    </citation>
    <scope>NUCLEOTIDE SEQUENCE [LARGE SCALE GENOMIC DNA]</scope>
    <source>
        <strain evidence="3 4">SAG 2036</strain>
    </source>
</reference>
<sequence>MPQKDQAPEMALPLPNHLTLFIFKRLPFEDKIRCQSVCKNWNLLLRQPSDQSVWGAVLLDLDKTFHLANISTRPTPLELDELSFSRFLPVSRWLDVRKTGVSGLSIRLSCCSAKSPPPCRHLHRYLAVFLSSLHSVPNNVHLNFSCAGQVEGLATLPQLTMIEFDYVQVGRGNDSASGRDLIRDMIGKMTKLRALTIRTSACEVRGHDLHRLTALTLMRMFENEPGFGRVLTLPSTLCNLQELDLATNYLERLPGNLSSLSQLTFLDMTFMSWPNRPPWSSRLSGSVQS</sequence>
<dbReference type="InterPro" id="IPR032675">
    <property type="entry name" value="LRR_dom_sf"/>
</dbReference>
<organism evidence="3 4">
    <name type="scientific">Symbiochloris irregularis</name>
    <dbReference type="NCBI Taxonomy" id="706552"/>
    <lineage>
        <taxon>Eukaryota</taxon>
        <taxon>Viridiplantae</taxon>
        <taxon>Chlorophyta</taxon>
        <taxon>core chlorophytes</taxon>
        <taxon>Trebouxiophyceae</taxon>
        <taxon>Trebouxiales</taxon>
        <taxon>Trebouxiaceae</taxon>
        <taxon>Symbiochloris</taxon>
    </lineage>
</organism>